<accession>A0A0F9EKL2</accession>
<dbReference type="EMBL" id="LAZR01034390">
    <property type="protein sequence ID" value="KKL45425.1"/>
    <property type="molecule type" value="Genomic_DNA"/>
</dbReference>
<organism evidence="2">
    <name type="scientific">marine sediment metagenome</name>
    <dbReference type="NCBI Taxonomy" id="412755"/>
    <lineage>
        <taxon>unclassified sequences</taxon>
        <taxon>metagenomes</taxon>
        <taxon>ecological metagenomes</taxon>
    </lineage>
</organism>
<dbReference type="CDD" id="cd00254">
    <property type="entry name" value="LT-like"/>
    <property type="match status" value="1"/>
</dbReference>
<dbReference type="PANTHER" id="PTHR37423">
    <property type="entry name" value="SOLUBLE LYTIC MUREIN TRANSGLYCOSYLASE-RELATED"/>
    <property type="match status" value="1"/>
</dbReference>
<dbReference type="Gene3D" id="1.10.530.10">
    <property type="match status" value="1"/>
</dbReference>
<dbReference type="InterPro" id="IPR008258">
    <property type="entry name" value="Transglycosylase_SLT_dom_1"/>
</dbReference>
<protein>
    <recommendedName>
        <fullName evidence="1">Transglycosylase SLT domain-containing protein</fullName>
    </recommendedName>
</protein>
<gene>
    <name evidence="2" type="ORF">LCGC14_2355780</name>
</gene>
<evidence type="ECO:0000259" key="1">
    <source>
        <dbReference type="Pfam" id="PF01464"/>
    </source>
</evidence>
<feature type="non-terminal residue" evidence="2">
    <location>
        <position position="1"/>
    </location>
</feature>
<dbReference type="InterPro" id="IPR023346">
    <property type="entry name" value="Lysozyme-like_dom_sf"/>
</dbReference>
<evidence type="ECO:0000313" key="2">
    <source>
        <dbReference type="EMBL" id="KKL45425.1"/>
    </source>
</evidence>
<dbReference type="Pfam" id="PF01464">
    <property type="entry name" value="SLT"/>
    <property type="match status" value="1"/>
</dbReference>
<name>A0A0F9EKL2_9ZZZZ</name>
<reference evidence="2" key="1">
    <citation type="journal article" date="2015" name="Nature">
        <title>Complex archaea that bridge the gap between prokaryotes and eukaryotes.</title>
        <authorList>
            <person name="Spang A."/>
            <person name="Saw J.H."/>
            <person name="Jorgensen S.L."/>
            <person name="Zaremba-Niedzwiedzka K."/>
            <person name="Martijn J."/>
            <person name="Lind A.E."/>
            <person name="van Eijk R."/>
            <person name="Schleper C."/>
            <person name="Guy L."/>
            <person name="Ettema T.J."/>
        </authorList>
    </citation>
    <scope>NUCLEOTIDE SEQUENCE</scope>
</reference>
<comment type="caution">
    <text evidence="2">The sequence shown here is derived from an EMBL/GenBank/DDBJ whole genome shotgun (WGS) entry which is preliminary data.</text>
</comment>
<dbReference type="PANTHER" id="PTHR37423:SF2">
    <property type="entry name" value="MEMBRANE-BOUND LYTIC MUREIN TRANSGLYCOSYLASE C"/>
    <property type="match status" value="1"/>
</dbReference>
<feature type="domain" description="Transglycosylase SLT" evidence="1">
    <location>
        <begin position="2"/>
        <end position="106"/>
    </location>
</feature>
<dbReference type="AlphaFoldDB" id="A0A0F9EKL2"/>
<proteinExistence type="predicted"/>
<sequence length="135" mass="15460">IDPYVSLFISVVESAGFNIRAKSSMGALGTEQFMTFTAKMLANSVSPWEYLQTNNYSVEMLYDLIESKKLGIRYMKLLLEEFDGRVEWALVGYNAGPYRANEYFKNGEGVFSKDVPEKYRAYSDKVLANYSRINQ</sequence>
<dbReference type="SUPFAM" id="SSF53955">
    <property type="entry name" value="Lysozyme-like"/>
    <property type="match status" value="1"/>
</dbReference>